<dbReference type="GO" id="GO:0006508">
    <property type="term" value="P:proteolysis"/>
    <property type="evidence" value="ECO:0007669"/>
    <property type="project" value="UniProtKB-KW"/>
</dbReference>
<dbReference type="Pfam" id="PF00082">
    <property type="entry name" value="Peptidase_S8"/>
    <property type="match status" value="1"/>
</dbReference>
<evidence type="ECO:0000256" key="2">
    <source>
        <dbReference type="ARBA" id="ARBA00022801"/>
    </source>
</evidence>
<dbReference type="Proteomes" id="UP000887578">
    <property type="component" value="Unplaced"/>
</dbReference>
<accession>A0A914QHK0</accession>
<dbReference type="PROSITE" id="PS00138">
    <property type="entry name" value="SUBTILASE_SER"/>
    <property type="match status" value="1"/>
</dbReference>
<keyword evidence="1" id="KW-0645">Protease</keyword>
<dbReference type="Gene3D" id="2.60.40.3170">
    <property type="match status" value="1"/>
</dbReference>
<reference evidence="8" key="1">
    <citation type="submission" date="2022-11" db="UniProtKB">
        <authorList>
            <consortium name="WormBaseParasite"/>
        </authorList>
    </citation>
    <scope>IDENTIFICATION</scope>
</reference>
<comment type="similarity">
    <text evidence="4">Belongs to the peptidase S8 family.</text>
</comment>
<name>A0A914QHK0_9BILA</name>
<keyword evidence="2" id="KW-0378">Hydrolase</keyword>
<dbReference type="Pfam" id="PF21223">
    <property type="entry name" value="TPPII_Ig-like-1"/>
    <property type="match status" value="1"/>
</dbReference>
<keyword evidence="7" id="KW-1185">Reference proteome</keyword>
<dbReference type="WBParaSite" id="PDA_v2.g3151.t1">
    <property type="protein sequence ID" value="PDA_v2.g3151.t1"/>
    <property type="gene ID" value="PDA_v2.g3151"/>
</dbReference>
<dbReference type="InterPro" id="IPR023828">
    <property type="entry name" value="Peptidase_S8_Ser-AS"/>
</dbReference>
<evidence type="ECO:0000313" key="7">
    <source>
        <dbReference type="Proteomes" id="UP000887578"/>
    </source>
</evidence>
<dbReference type="AlphaFoldDB" id="A0A914QHK0"/>
<dbReference type="GO" id="GO:0004252">
    <property type="term" value="F:serine-type endopeptidase activity"/>
    <property type="evidence" value="ECO:0007669"/>
    <property type="project" value="InterPro"/>
</dbReference>
<evidence type="ECO:0000313" key="8">
    <source>
        <dbReference type="WBParaSite" id="PDA_v2.g3151.t1"/>
    </source>
</evidence>
<dbReference type="InterPro" id="IPR048383">
    <property type="entry name" value="TPPII_Ig-like-1"/>
</dbReference>
<evidence type="ECO:0000256" key="3">
    <source>
        <dbReference type="ARBA" id="ARBA00022825"/>
    </source>
</evidence>
<dbReference type="InterPro" id="IPR000209">
    <property type="entry name" value="Peptidase_S8/S53_dom"/>
</dbReference>
<dbReference type="Gene3D" id="3.40.50.200">
    <property type="entry name" value="Peptidase S8/S53 domain"/>
    <property type="match status" value="1"/>
</dbReference>
<evidence type="ECO:0000259" key="6">
    <source>
        <dbReference type="Pfam" id="PF21223"/>
    </source>
</evidence>
<evidence type="ECO:0000256" key="1">
    <source>
        <dbReference type="ARBA" id="ARBA00022670"/>
    </source>
</evidence>
<feature type="domain" description="Tripeptidyl-peptidase II first Ig-like" evidence="6">
    <location>
        <begin position="232"/>
        <end position="282"/>
    </location>
</feature>
<dbReference type="InterPro" id="IPR036852">
    <property type="entry name" value="Peptidase_S8/S53_dom_sf"/>
</dbReference>
<evidence type="ECO:0000259" key="5">
    <source>
        <dbReference type="Pfam" id="PF00082"/>
    </source>
</evidence>
<organism evidence="7 8">
    <name type="scientific">Panagrolaimus davidi</name>
    <dbReference type="NCBI Taxonomy" id="227884"/>
    <lineage>
        <taxon>Eukaryota</taxon>
        <taxon>Metazoa</taxon>
        <taxon>Ecdysozoa</taxon>
        <taxon>Nematoda</taxon>
        <taxon>Chromadorea</taxon>
        <taxon>Rhabditida</taxon>
        <taxon>Tylenchina</taxon>
        <taxon>Panagrolaimomorpha</taxon>
        <taxon>Panagrolaimoidea</taxon>
        <taxon>Panagrolaimidae</taxon>
        <taxon>Panagrolaimus</taxon>
    </lineage>
</organism>
<dbReference type="SUPFAM" id="SSF52743">
    <property type="entry name" value="Subtilisin-like"/>
    <property type="match status" value="1"/>
</dbReference>
<sequence>MIEEHGIIITQAATNLGPCFFSTYLTLSNVSELLDQIFIIGSVFTEEMKKKIPFHESKNYPSLYNLSSKGPLQISGARGIDFVAPGAAITDFPKWFSNKNRISGGTSSATPNAAGTIACLLSALKANGIPYSPSMIKFALANTAFLPKNANKLEFGNGIIQIFDAFEFIKKFVNYFSQKPIVPRFLDEPNQRGIIFVKNEKNLSKDYLINIDLEVDKNWILKCAESGKNFIQHSKTFKNNSFNVKIDTNLLEEGSINYAEIYGIDYSNLSFGPLFYVPITVICPAAANFFIDKIITIKPGSPIHFFIKTPPSKLEYCSIGITPFGYKPKMSCFPYSPLTCECRQNMGTRWIKKNFIFNFFENKIVENMRLKENCEKYFEICFYHYESVSLSFKMEINFLQAFYK</sequence>
<comment type="caution">
    <text evidence="4">Lacks conserved residue(s) required for the propagation of feature annotation.</text>
</comment>
<evidence type="ECO:0000256" key="4">
    <source>
        <dbReference type="PROSITE-ProRule" id="PRU01240"/>
    </source>
</evidence>
<dbReference type="PROSITE" id="PS51892">
    <property type="entry name" value="SUBTILASE"/>
    <property type="match status" value="1"/>
</dbReference>
<proteinExistence type="inferred from homology"/>
<feature type="domain" description="Peptidase S8/S53" evidence="5">
    <location>
        <begin position="5"/>
        <end position="158"/>
    </location>
</feature>
<keyword evidence="3" id="KW-0720">Serine protease</keyword>
<protein>
    <submittedName>
        <fullName evidence="8">Peptidase S8/S53 domain-containing protein</fullName>
    </submittedName>
</protein>
<dbReference type="InterPro" id="IPR046940">
    <property type="entry name" value="TPPII_Ig-like_sf"/>
</dbReference>